<protein>
    <submittedName>
        <fullName evidence="1">Uncharacterized protein</fullName>
    </submittedName>
</protein>
<dbReference type="Proteomes" id="UP001165269">
    <property type="component" value="Unassembled WGS sequence"/>
</dbReference>
<sequence>MTVWLAGMRVTADRLNDYTPSAETTSGLVAATNFTVNSFFASRSPGGSVLVHCYLNYTGAGITATSGNISDTTLCTLPSGWFPPTVINAVWGDGSEDGECTIGTTGAVTLRSATATIPTGRNIRMTASWNAEP</sequence>
<name>A0ABS9Y4M1_9ACTN</name>
<reference evidence="1" key="1">
    <citation type="submission" date="2022-03" db="EMBL/GenBank/DDBJ databases">
        <title>Streptomyces 7R015 and 7R016 isolated from Barleria lupulina in Thailand.</title>
        <authorList>
            <person name="Kanchanasin P."/>
            <person name="Phongsopitanun W."/>
            <person name="Tanasupawat S."/>
        </authorList>
    </citation>
    <scope>NUCLEOTIDE SEQUENCE</scope>
    <source>
        <strain evidence="1">7R015</strain>
    </source>
</reference>
<organism evidence="1 2">
    <name type="scientific">Streptomyces cylindrosporus</name>
    <dbReference type="NCBI Taxonomy" id="2927583"/>
    <lineage>
        <taxon>Bacteria</taxon>
        <taxon>Bacillati</taxon>
        <taxon>Actinomycetota</taxon>
        <taxon>Actinomycetes</taxon>
        <taxon>Kitasatosporales</taxon>
        <taxon>Streptomycetaceae</taxon>
        <taxon>Streptomyces</taxon>
    </lineage>
</organism>
<evidence type="ECO:0000313" key="1">
    <source>
        <dbReference type="EMBL" id="MCI3272153.1"/>
    </source>
</evidence>
<dbReference type="EMBL" id="JALDAY010000004">
    <property type="protein sequence ID" value="MCI3272153.1"/>
    <property type="molecule type" value="Genomic_DNA"/>
</dbReference>
<proteinExistence type="predicted"/>
<comment type="caution">
    <text evidence="1">The sequence shown here is derived from an EMBL/GenBank/DDBJ whole genome shotgun (WGS) entry which is preliminary data.</text>
</comment>
<evidence type="ECO:0000313" key="2">
    <source>
        <dbReference type="Proteomes" id="UP001165269"/>
    </source>
</evidence>
<gene>
    <name evidence="1" type="ORF">MQP27_13625</name>
</gene>
<accession>A0ABS9Y4M1</accession>
<dbReference type="RefSeq" id="WP_242765321.1">
    <property type="nucleotide sequence ID" value="NZ_JALDAY010000004.1"/>
</dbReference>
<keyword evidence="2" id="KW-1185">Reference proteome</keyword>